<proteinExistence type="predicted"/>
<evidence type="ECO:0000313" key="2">
    <source>
        <dbReference type="EnsemblPlants" id="Kaladp0063s0052.1.v1.1.CDS.1"/>
    </source>
</evidence>
<keyword evidence="3" id="KW-1185">Reference proteome</keyword>
<feature type="compositionally biased region" description="Acidic residues" evidence="1">
    <location>
        <begin position="168"/>
        <end position="187"/>
    </location>
</feature>
<reference evidence="2" key="1">
    <citation type="submission" date="2021-01" db="UniProtKB">
        <authorList>
            <consortium name="EnsemblPlants"/>
        </authorList>
    </citation>
    <scope>IDENTIFICATION</scope>
</reference>
<evidence type="ECO:0000256" key="1">
    <source>
        <dbReference type="SAM" id="MobiDB-lite"/>
    </source>
</evidence>
<dbReference type="PANTHER" id="PTHR31903:SF6">
    <property type="entry name" value="F12F1.11-RELATED"/>
    <property type="match status" value="1"/>
</dbReference>
<dbReference type="PANTHER" id="PTHR31903">
    <property type="entry name" value="F12F1.11-RELATED"/>
    <property type="match status" value="1"/>
</dbReference>
<name>A0A7N1A1Y1_KALFE</name>
<evidence type="ECO:0000313" key="3">
    <source>
        <dbReference type="Proteomes" id="UP000594263"/>
    </source>
</evidence>
<dbReference type="Proteomes" id="UP000594263">
    <property type="component" value="Unplaced"/>
</dbReference>
<dbReference type="EnsemblPlants" id="Kaladp0063s0052.1.v1.1">
    <property type="protein sequence ID" value="Kaladp0063s0052.1.v1.1.CDS.1"/>
    <property type="gene ID" value="Kaladp0063s0052.v1.1"/>
</dbReference>
<dbReference type="OMA" id="HSPAFNC"/>
<feature type="compositionally biased region" description="Basic and acidic residues" evidence="1">
    <location>
        <begin position="147"/>
        <end position="158"/>
    </location>
</feature>
<dbReference type="Gramene" id="Kaladp0063s0052.1.v1.1">
    <property type="protein sequence ID" value="Kaladp0063s0052.1.v1.1.CDS.1"/>
    <property type="gene ID" value="Kaladp0063s0052.v1.1"/>
</dbReference>
<sequence>MRELYRKSTVHPSPPPPSSSISDHLAFLPAAIFTLTAALTPEDKEVLAYLLSCPNATSSLSCKRDQKQLSHHRPKGDAFADHCAAFSCSCFRCYMRYWIRWDSSPNRQLIHEIIDAFEDGLVKKSDRGSGKKNRRRRGKTSACNELTRSELTESDSVKEAQNGVVGDNDGENGGEDDEDGGYSDDGLEFDKGSMKKFVSFIGGRIWGVFGGKENAGK</sequence>
<feature type="region of interest" description="Disordered" evidence="1">
    <location>
        <begin position="124"/>
        <end position="187"/>
    </location>
</feature>
<feature type="compositionally biased region" description="Basic residues" evidence="1">
    <location>
        <begin position="130"/>
        <end position="139"/>
    </location>
</feature>
<dbReference type="AlphaFoldDB" id="A0A7N1A1Y1"/>
<organism evidence="2 3">
    <name type="scientific">Kalanchoe fedtschenkoi</name>
    <name type="common">Lavender scallops</name>
    <name type="synonym">South American air plant</name>
    <dbReference type="NCBI Taxonomy" id="63787"/>
    <lineage>
        <taxon>Eukaryota</taxon>
        <taxon>Viridiplantae</taxon>
        <taxon>Streptophyta</taxon>
        <taxon>Embryophyta</taxon>
        <taxon>Tracheophyta</taxon>
        <taxon>Spermatophyta</taxon>
        <taxon>Magnoliopsida</taxon>
        <taxon>eudicotyledons</taxon>
        <taxon>Gunneridae</taxon>
        <taxon>Pentapetalae</taxon>
        <taxon>Saxifragales</taxon>
        <taxon>Crassulaceae</taxon>
        <taxon>Kalanchoe</taxon>
    </lineage>
</organism>
<protein>
    <submittedName>
        <fullName evidence="2">Uncharacterized protein</fullName>
    </submittedName>
</protein>
<accession>A0A7N1A1Y1</accession>